<dbReference type="AlphaFoldDB" id="A0A2M7SDR4"/>
<evidence type="ECO:0000313" key="3">
    <source>
        <dbReference type="EMBL" id="PIZ17675.1"/>
    </source>
</evidence>
<dbReference type="GO" id="GO:0016740">
    <property type="term" value="F:transferase activity"/>
    <property type="evidence" value="ECO:0007669"/>
    <property type="project" value="UniProtKB-KW"/>
</dbReference>
<dbReference type="InterPro" id="IPR029055">
    <property type="entry name" value="Ntn_hydrolases_N"/>
</dbReference>
<organism evidence="3 4">
    <name type="scientific">Candidatus Desantisbacteria bacterium CG_4_10_14_0_8_um_filter_48_22</name>
    <dbReference type="NCBI Taxonomy" id="1974543"/>
    <lineage>
        <taxon>Bacteria</taxon>
        <taxon>Candidatus Desantisiibacteriota</taxon>
    </lineage>
</organism>
<evidence type="ECO:0000259" key="2">
    <source>
        <dbReference type="PROSITE" id="PS51278"/>
    </source>
</evidence>
<reference evidence="4" key="1">
    <citation type="submission" date="2017-09" db="EMBL/GenBank/DDBJ databases">
        <title>Depth-based differentiation of microbial function through sediment-hosted aquifers and enrichment of novel symbionts in the deep terrestrial subsurface.</title>
        <authorList>
            <person name="Probst A.J."/>
            <person name="Ladd B."/>
            <person name="Jarett J.K."/>
            <person name="Geller-Mcgrath D.E."/>
            <person name="Sieber C.M.K."/>
            <person name="Emerson J.B."/>
            <person name="Anantharaman K."/>
            <person name="Thomas B.C."/>
            <person name="Malmstrom R."/>
            <person name="Stieglmeier M."/>
            <person name="Klingl A."/>
            <person name="Woyke T."/>
            <person name="Ryan C.M."/>
            <person name="Banfield J.F."/>
        </authorList>
    </citation>
    <scope>NUCLEOTIDE SEQUENCE [LARGE SCALE GENOMIC DNA]</scope>
</reference>
<dbReference type="PANTHER" id="PTHR42824">
    <property type="entry name" value="GLUTAMINE AMIDOTRANSFERASE"/>
    <property type="match status" value="1"/>
</dbReference>
<keyword evidence="1 3" id="KW-0315">Glutamine amidotransferase</keyword>
<evidence type="ECO:0000256" key="1">
    <source>
        <dbReference type="ARBA" id="ARBA00022962"/>
    </source>
</evidence>
<dbReference type="Gene3D" id="3.60.20.10">
    <property type="entry name" value="Glutamine Phosphoribosylpyrophosphate, subunit 1, domain 1"/>
    <property type="match status" value="1"/>
</dbReference>
<gene>
    <name evidence="3" type="ORF">COY52_03415</name>
</gene>
<dbReference type="InterPro" id="IPR017932">
    <property type="entry name" value="GATase_2_dom"/>
</dbReference>
<dbReference type="EMBL" id="PFMR01000094">
    <property type="protein sequence ID" value="PIZ17675.1"/>
    <property type="molecule type" value="Genomic_DNA"/>
</dbReference>
<dbReference type="PROSITE" id="PS51278">
    <property type="entry name" value="GATASE_TYPE_2"/>
    <property type="match status" value="1"/>
</dbReference>
<dbReference type="Pfam" id="PF13230">
    <property type="entry name" value="GATase_4"/>
    <property type="match status" value="1"/>
</dbReference>
<name>A0A2M7SDR4_9BACT</name>
<evidence type="ECO:0000313" key="4">
    <source>
        <dbReference type="Proteomes" id="UP000229307"/>
    </source>
</evidence>
<proteinExistence type="predicted"/>
<keyword evidence="3" id="KW-0808">Transferase</keyword>
<feature type="domain" description="Glutamine amidotransferase type-2" evidence="2">
    <location>
        <begin position="2"/>
        <end position="253"/>
    </location>
</feature>
<protein>
    <submittedName>
        <fullName evidence="3">Class II glutamine amidotransferase</fullName>
    </submittedName>
</protein>
<dbReference type="InterPro" id="IPR026869">
    <property type="entry name" value="EgtC-like"/>
</dbReference>
<accession>A0A2M7SDR4</accession>
<dbReference type="SUPFAM" id="SSF56235">
    <property type="entry name" value="N-terminal nucleophile aminohydrolases (Ntn hydrolases)"/>
    <property type="match status" value="1"/>
</dbReference>
<sequence>MCRLFGIMANREVDIDFSFYKADKPFKSFSRSNPDGWGIGYYKNGKAEVFKEGLDDVEKYDFNKIEYIKSNIVISHVRKAAQYGGNSSKNAHPFKYKNWIFAHNGVVKRERILECLDEEYKQELTSENDTEIYFRLLLQEINRSSNVINGIKTGIKIVKEQVDYTGLNFVMSDGETLYAYRDASENKNYYSLYFLERKPQKGKEFNFKSKATNQLMHSKCLLGEKAVLFCSEKMTEEEWQEIELGKLFIVDPKLEITKIKL</sequence>
<comment type="caution">
    <text evidence="3">The sequence shown here is derived from an EMBL/GenBank/DDBJ whole genome shotgun (WGS) entry which is preliminary data.</text>
</comment>
<dbReference type="Proteomes" id="UP000229307">
    <property type="component" value="Unassembled WGS sequence"/>
</dbReference>
<dbReference type="PANTHER" id="PTHR42824:SF1">
    <property type="entry name" value="GLUTAMINE AMIDOTRANSFERASE YAFJ-RELATED"/>
    <property type="match status" value="1"/>
</dbReference>
<dbReference type="CDD" id="cd01908">
    <property type="entry name" value="YafJ"/>
    <property type="match status" value="1"/>
</dbReference>